<dbReference type="Gene3D" id="2.40.170.20">
    <property type="entry name" value="TonB-dependent receptor, beta-barrel domain"/>
    <property type="match status" value="1"/>
</dbReference>
<keyword evidence="10" id="KW-1185">Reference proteome</keyword>
<comment type="subcellular location">
    <subcellularLocation>
        <location evidence="1">Cell outer membrane</location>
        <topology evidence="1">Multi-pass membrane protein</topology>
    </subcellularLocation>
</comment>
<organism evidence="9 10">
    <name type="scientific">Gaetbulibacter aestuarii</name>
    <dbReference type="NCBI Taxonomy" id="1502358"/>
    <lineage>
        <taxon>Bacteria</taxon>
        <taxon>Pseudomonadati</taxon>
        <taxon>Bacteroidota</taxon>
        <taxon>Flavobacteriia</taxon>
        <taxon>Flavobacteriales</taxon>
        <taxon>Flavobacteriaceae</taxon>
        <taxon>Gaetbulibacter</taxon>
    </lineage>
</organism>
<gene>
    <name evidence="9" type="ORF">V8G58_07990</name>
</gene>
<sequence length="576" mass="64140">MRKHIKHFSLLIFLLITLNSFAQEKEGDTINTGVIDVIKPYTPSISDAFKVKEAPTINDTTTNAKKTIKYNIFSFPVASTFTPAKGRAAVVEKAPPAKLYDNYATLGVGSYTTFLGEVYLNHALNRNESVGGYFSHHSSAGGIDGVVFDNNFSDSKLSANYSSQLRDLAWNLEAAFQHQTYNWYGFPETQIALAQADNAQIDHAFYSGAFGADISFEDTYINSAKFKFRRFGDDLSSGENHFAASTLIDIPVNRQLVSTGIKFEYLKGSFKNDYANTGAEINYGNFIVSASPSFELKQDDLTVNLGASVAYISDIETGDGDIHIYPNISATYRLVNDVLIAYGSIKGSLIQNTYFDFASENPFVSPTLNILPTDQQYNAHVGLKGKLSSNMSYNLKGSYFADNNKALFKTNEITRSGASYTYGNSFGLVYDDMDTVVLGGEIDVDVNRNFTLSIQANYYTYNMSNQEEPWNLPDITGNLFLDYQIDEHWFAGMNLYYMGQRKDQIVYNDGFTTSPPETVLLDSYFDANAHVGYHINDKISVFAKGNNLANNGYQRWSNYPVQGLQLLAGATFKFDF</sequence>
<dbReference type="RefSeq" id="WP_344741087.1">
    <property type="nucleotide sequence ID" value="NZ_BAABAY010000002.1"/>
</dbReference>
<dbReference type="EMBL" id="JBAWKB010000002">
    <property type="protein sequence ID" value="MFH6771874.1"/>
    <property type="molecule type" value="Genomic_DNA"/>
</dbReference>
<evidence type="ECO:0000256" key="1">
    <source>
        <dbReference type="ARBA" id="ARBA00004571"/>
    </source>
</evidence>
<keyword evidence="4" id="KW-0812">Transmembrane</keyword>
<keyword evidence="3" id="KW-1134">Transmembrane beta strand</keyword>
<evidence type="ECO:0000313" key="10">
    <source>
        <dbReference type="Proteomes" id="UP001610100"/>
    </source>
</evidence>
<evidence type="ECO:0000313" key="9">
    <source>
        <dbReference type="EMBL" id="MFH6771874.1"/>
    </source>
</evidence>
<dbReference type="PANTHER" id="PTHR30069:SF29">
    <property type="entry name" value="HEMOGLOBIN AND HEMOGLOBIN-HAPTOGLOBIN-BINDING PROTEIN 1-RELATED"/>
    <property type="match status" value="1"/>
</dbReference>
<accession>A0ABW7MYI3</accession>
<comment type="caution">
    <text evidence="9">The sequence shown here is derived from an EMBL/GenBank/DDBJ whole genome shotgun (WGS) entry which is preliminary data.</text>
</comment>
<evidence type="ECO:0000256" key="7">
    <source>
        <dbReference type="ARBA" id="ARBA00023237"/>
    </source>
</evidence>
<keyword evidence="5 8" id="KW-0732">Signal</keyword>
<dbReference type="SUPFAM" id="SSF56935">
    <property type="entry name" value="Porins"/>
    <property type="match status" value="1"/>
</dbReference>
<keyword evidence="7" id="KW-0998">Cell outer membrane</keyword>
<evidence type="ECO:0000256" key="5">
    <source>
        <dbReference type="ARBA" id="ARBA00022729"/>
    </source>
</evidence>
<dbReference type="PANTHER" id="PTHR30069">
    <property type="entry name" value="TONB-DEPENDENT OUTER MEMBRANE RECEPTOR"/>
    <property type="match status" value="1"/>
</dbReference>
<feature type="chain" id="PRO_5047503533" evidence="8">
    <location>
        <begin position="23"/>
        <end position="576"/>
    </location>
</feature>
<protein>
    <submittedName>
        <fullName evidence="9">TonB-dependent receptor</fullName>
    </submittedName>
</protein>
<evidence type="ECO:0000256" key="6">
    <source>
        <dbReference type="ARBA" id="ARBA00023136"/>
    </source>
</evidence>
<proteinExistence type="predicted"/>
<keyword evidence="2" id="KW-0813">Transport</keyword>
<keyword evidence="6" id="KW-0472">Membrane</keyword>
<dbReference type="InterPro" id="IPR039426">
    <property type="entry name" value="TonB-dep_rcpt-like"/>
</dbReference>
<evidence type="ECO:0000256" key="2">
    <source>
        <dbReference type="ARBA" id="ARBA00022448"/>
    </source>
</evidence>
<feature type="signal peptide" evidence="8">
    <location>
        <begin position="1"/>
        <end position="22"/>
    </location>
</feature>
<reference evidence="9 10" key="1">
    <citation type="submission" date="2024-02" db="EMBL/GenBank/DDBJ databases">
        <title>A Gaetbulibacter species isolated from tidal flats and genomic insights of their niches.</title>
        <authorList>
            <person name="Ye Y."/>
        </authorList>
    </citation>
    <scope>NUCLEOTIDE SEQUENCE [LARGE SCALE GENOMIC DNA]</scope>
    <source>
        <strain evidence="9 10">KYW382</strain>
    </source>
</reference>
<keyword evidence="9" id="KW-0675">Receptor</keyword>
<dbReference type="Proteomes" id="UP001610100">
    <property type="component" value="Unassembled WGS sequence"/>
</dbReference>
<evidence type="ECO:0000256" key="8">
    <source>
        <dbReference type="SAM" id="SignalP"/>
    </source>
</evidence>
<dbReference type="InterPro" id="IPR036942">
    <property type="entry name" value="Beta-barrel_TonB_sf"/>
</dbReference>
<evidence type="ECO:0000256" key="3">
    <source>
        <dbReference type="ARBA" id="ARBA00022452"/>
    </source>
</evidence>
<name>A0ABW7MYI3_9FLAO</name>
<evidence type="ECO:0000256" key="4">
    <source>
        <dbReference type="ARBA" id="ARBA00022692"/>
    </source>
</evidence>